<dbReference type="SMART" id="SM01034">
    <property type="entry name" value="BLUF"/>
    <property type="match status" value="1"/>
</dbReference>
<evidence type="ECO:0000259" key="1">
    <source>
        <dbReference type="PROSITE" id="PS50925"/>
    </source>
</evidence>
<dbReference type="PROSITE" id="PS50925">
    <property type="entry name" value="BLUF"/>
    <property type="match status" value="1"/>
</dbReference>
<gene>
    <name evidence="2" type="ORF">C6Y40_16295</name>
</gene>
<keyword evidence="3" id="KW-1185">Reference proteome</keyword>
<dbReference type="GO" id="GO:0071949">
    <property type="term" value="F:FAD binding"/>
    <property type="evidence" value="ECO:0007669"/>
    <property type="project" value="InterPro"/>
</dbReference>
<reference evidence="3" key="1">
    <citation type="journal article" date="2020" name="Int. J. Syst. Evol. Microbiol.">
        <title>Alteromonas alba sp. nov., a marine bacterium isolated from the seawater of the West Pacific Ocean.</title>
        <authorList>
            <person name="Sun C."/>
            <person name="Wu Y.-H."/>
            <person name="Xamxidin M."/>
            <person name="Cheng H."/>
            <person name="Xu X.-W."/>
        </authorList>
    </citation>
    <scope>NUCLEOTIDE SEQUENCE [LARGE SCALE GENOMIC DNA]</scope>
    <source>
        <strain evidence="3">190</strain>
    </source>
</reference>
<organism evidence="2 3">
    <name type="scientific">Alteromonas alba</name>
    <dbReference type="NCBI Taxonomy" id="2079529"/>
    <lineage>
        <taxon>Bacteria</taxon>
        <taxon>Pseudomonadati</taxon>
        <taxon>Pseudomonadota</taxon>
        <taxon>Gammaproteobacteria</taxon>
        <taxon>Alteromonadales</taxon>
        <taxon>Alteromonadaceae</taxon>
        <taxon>Alteromonas/Salinimonas group</taxon>
        <taxon>Alteromonas</taxon>
    </lineage>
</organism>
<proteinExistence type="predicted"/>
<dbReference type="EMBL" id="PVNP01000185">
    <property type="protein sequence ID" value="PRO72524.1"/>
    <property type="molecule type" value="Genomic_DNA"/>
</dbReference>
<evidence type="ECO:0000313" key="3">
    <source>
        <dbReference type="Proteomes" id="UP000238949"/>
    </source>
</evidence>
<dbReference type="Proteomes" id="UP000238949">
    <property type="component" value="Unassembled WGS sequence"/>
</dbReference>
<dbReference type="OrthoDB" id="557705at2"/>
<dbReference type="InterPro" id="IPR007024">
    <property type="entry name" value="BLUF_domain"/>
</dbReference>
<dbReference type="Gene3D" id="3.30.70.100">
    <property type="match status" value="1"/>
</dbReference>
<dbReference type="InterPro" id="IPR036046">
    <property type="entry name" value="Acylphosphatase-like_dom_sf"/>
</dbReference>
<name>A0A2S9V7W5_9ALTE</name>
<comment type="caution">
    <text evidence="2">The sequence shown here is derived from an EMBL/GenBank/DDBJ whole genome shotgun (WGS) entry which is preliminary data.</text>
</comment>
<dbReference type="GO" id="GO:0009882">
    <property type="term" value="F:blue light photoreceptor activity"/>
    <property type="evidence" value="ECO:0007669"/>
    <property type="project" value="InterPro"/>
</dbReference>
<accession>A0A2S9V7W5</accession>
<dbReference type="RefSeq" id="WP_024024473.1">
    <property type="nucleotide sequence ID" value="NZ_PVNP01000185.1"/>
</dbReference>
<dbReference type="AlphaFoldDB" id="A0A2S9V7W5"/>
<evidence type="ECO:0000313" key="2">
    <source>
        <dbReference type="EMBL" id="PRO72524.1"/>
    </source>
</evidence>
<feature type="domain" description="BLUF" evidence="1">
    <location>
        <begin position="3"/>
        <end position="94"/>
    </location>
</feature>
<protein>
    <submittedName>
        <fullName evidence="2">Blue light sensor protein</fullName>
    </submittedName>
</protein>
<dbReference type="SUPFAM" id="SSF54975">
    <property type="entry name" value="Acylphosphatase/BLUF domain-like"/>
    <property type="match status" value="1"/>
</dbReference>
<dbReference type="Pfam" id="PF04940">
    <property type="entry name" value="BLUF"/>
    <property type="match status" value="1"/>
</dbReference>
<sequence>MKLVRLVYYSHASREMSLSDLKSILDTARRNNQAEGICGMLSYEQQYFLQALEGERSAVNELYLDIADDPRHDEITIISYEEITAPIFKQWKMGYAGGSAEFTKLLKEMGQTEFLPETMSPRQAFQFLQHLAGNQDNL</sequence>